<dbReference type="Proteomes" id="UP000235965">
    <property type="component" value="Unassembled WGS sequence"/>
</dbReference>
<organism evidence="3 4">
    <name type="scientific">Cryptotermes secundus</name>
    <dbReference type="NCBI Taxonomy" id="105785"/>
    <lineage>
        <taxon>Eukaryota</taxon>
        <taxon>Metazoa</taxon>
        <taxon>Ecdysozoa</taxon>
        <taxon>Arthropoda</taxon>
        <taxon>Hexapoda</taxon>
        <taxon>Insecta</taxon>
        <taxon>Pterygota</taxon>
        <taxon>Neoptera</taxon>
        <taxon>Polyneoptera</taxon>
        <taxon>Dictyoptera</taxon>
        <taxon>Blattodea</taxon>
        <taxon>Blattoidea</taxon>
        <taxon>Termitoidae</taxon>
        <taxon>Kalotermitidae</taxon>
        <taxon>Cryptotermitinae</taxon>
        <taxon>Cryptotermes</taxon>
    </lineage>
</organism>
<dbReference type="InterPro" id="IPR013830">
    <property type="entry name" value="SGNH_hydro"/>
</dbReference>
<reference evidence="3 4" key="1">
    <citation type="submission" date="2017-12" db="EMBL/GenBank/DDBJ databases">
        <title>Hemimetabolous genomes reveal molecular basis of termite eusociality.</title>
        <authorList>
            <person name="Harrison M.C."/>
            <person name="Jongepier E."/>
            <person name="Robertson H.M."/>
            <person name="Arning N."/>
            <person name="Bitard-Feildel T."/>
            <person name="Chao H."/>
            <person name="Childers C.P."/>
            <person name="Dinh H."/>
            <person name="Doddapaneni H."/>
            <person name="Dugan S."/>
            <person name="Gowin J."/>
            <person name="Greiner C."/>
            <person name="Han Y."/>
            <person name="Hu H."/>
            <person name="Hughes D.S.T."/>
            <person name="Huylmans A.-K."/>
            <person name="Kemena C."/>
            <person name="Kremer L.P.M."/>
            <person name="Lee S.L."/>
            <person name="Lopez-Ezquerra A."/>
            <person name="Mallet L."/>
            <person name="Monroy-Kuhn J.M."/>
            <person name="Moser A."/>
            <person name="Murali S.C."/>
            <person name="Muzny D.M."/>
            <person name="Otani S."/>
            <person name="Piulachs M.-D."/>
            <person name="Poelchau M."/>
            <person name="Qu J."/>
            <person name="Schaub F."/>
            <person name="Wada-Katsumata A."/>
            <person name="Worley K.C."/>
            <person name="Xie Q."/>
            <person name="Ylla G."/>
            <person name="Poulsen M."/>
            <person name="Gibbs R.A."/>
            <person name="Schal C."/>
            <person name="Richards S."/>
            <person name="Belles X."/>
            <person name="Korb J."/>
            <person name="Bornberg-Bauer E."/>
        </authorList>
    </citation>
    <scope>NUCLEOTIDE SEQUENCE [LARGE SCALE GENOMIC DNA]</scope>
    <source>
        <tissue evidence="3">Whole body</tissue>
    </source>
</reference>
<evidence type="ECO:0000313" key="3">
    <source>
        <dbReference type="EMBL" id="PNF19592.1"/>
    </source>
</evidence>
<feature type="domain" description="SGNH hydrolase-type esterase" evidence="2">
    <location>
        <begin position="137"/>
        <end position="254"/>
    </location>
</feature>
<dbReference type="SUPFAM" id="SSF52266">
    <property type="entry name" value="SGNH hydrolase"/>
    <property type="match status" value="1"/>
</dbReference>
<dbReference type="STRING" id="105785.A0A2J7PTD9"/>
<protein>
    <recommendedName>
        <fullName evidence="2">SGNH hydrolase-type esterase domain-containing protein</fullName>
    </recommendedName>
</protein>
<gene>
    <name evidence="3" type="ORF">B7P43_G17139</name>
</gene>
<keyword evidence="4" id="KW-1185">Reference proteome</keyword>
<dbReference type="InParanoid" id="A0A2J7PTD9"/>
<comment type="caution">
    <text evidence="3">The sequence shown here is derived from an EMBL/GenBank/DDBJ whole genome shotgun (WGS) entry which is preliminary data.</text>
</comment>
<evidence type="ECO:0000313" key="4">
    <source>
        <dbReference type="Proteomes" id="UP000235965"/>
    </source>
</evidence>
<feature type="coiled-coil region" evidence="1">
    <location>
        <begin position="66"/>
        <end position="100"/>
    </location>
</feature>
<dbReference type="Gene3D" id="3.40.50.12690">
    <property type="match status" value="1"/>
</dbReference>
<proteinExistence type="predicted"/>
<dbReference type="Gene3D" id="3.40.50.12700">
    <property type="match status" value="1"/>
</dbReference>
<sequence>MWQPRRLTTLWALTACYRNSFTFYTHLSPLIRVTSPAYIIQIYLLTVTNTVTTTKWSCDKCRTERIRVLEEELQSALHQIDELKARNRELEEQVQRAGAGKSDAVVTQKDTKCLVMGDSILRNVGAEHPDLMVECFPGIRAEQLHRVIEKRELGNPETLIIHVGTNDLRSTRNLDFLMGEVYALVTTAKSKCPNCRLVLSGVLRRRDVSWRRIGALNDRFEWIANALGITFVDPNIWIEERDFGRDGIHLNGSGRSRLEQLYARVGGLDSGGSTGLKE</sequence>
<dbReference type="EMBL" id="NEVH01021586">
    <property type="protein sequence ID" value="PNF19592.1"/>
    <property type="molecule type" value="Genomic_DNA"/>
</dbReference>
<dbReference type="Pfam" id="PF13472">
    <property type="entry name" value="Lipase_GDSL_2"/>
    <property type="match status" value="1"/>
</dbReference>
<dbReference type="AlphaFoldDB" id="A0A2J7PTD9"/>
<accession>A0A2J7PTD9</accession>
<keyword evidence="1" id="KW-0175">Coiled coil</keyword>
<evidence type="ECO:0000259" key="2">
    <source>
        <dbReference type="Pfam" id="PF13472"/>
    </source>
</evidence>
<evidence type="ECO:0000256" key="1">
    <source>
        <dbReference type="SAM" id="Coils"/>
    </source>
</evidence>
<name>A0A2J7PTD9_9NEOP</name>